<dbReference type="SUPFAM" id="SSF69103">
    <property type="entry name" value="Arp2/3 complex 16 kDa subunit ARPC5"/>
    <property type="match status" value="1"/>
</dbReference>
<sequence>MSKNTRDTLFRKVDVDQYSEDKFEEDEQGDGTVNGVGPNEAEVQTLLSQGKNVDALKVALRNPPVTSKNQAVKDKALQVVMRVLLQFKSSDIDNAVKSLDSPTKDILMKYIYRGFEIPAEGSSAQLLTWHQKVFALAGLGCVVRVLTDRKRV</sequence>
<keyword evidence="4 5" id="KW-0206">Cytoskeleton</keyword>
<evidence type="ECO:0000256" key="4">
    <source>
        <dbReference type="ARBA" id="ARBA00023212"/>
    </source>
</evidence>
<accession>A0AAD9PCS7</accession>
<reference evidence="6" key="1">
    <citation type="journal article" date="2023" name="Mol. Biol. Evol.">
        <title>Third-Generation Sequencing Reveals the Adaptive Role of the Epigenome in Three Deep-Sea Polychaetes.</title>
        <authorList>
            <person name="Perez M."/>
            <person name="Aroh O."/>
            <person name="Sun Y."/>
            <person name="Lan Y."/>
            <person name="Juniper S.K."/>
            <person name="Young C.R."/>
            <person name="Angers B."/>
            <person name="Qian P.Y."/>
        </authorList>
    </citation>
    <scope>NUCLEOTIDE SEQUENCE</scope>
    <source>
        <strain evidence="6">R07B-5</strain>
    </source>
</reference>
<dbReference type="EMBL" id="JAODUO010000034">
    <property type="protein sequence ID" value="KAK2192313.1"/>
    <property type="molecule type" value="Genomic_DNA"/>
</dbReference>
<gene>
    <name evidence="6" type="ORF">NP493_34g03018</name>
</gene>
<protein>
    <recommendedName>
        <fullName evidence="5">Actin-related protein 2/3 complex subunit 5</fullName>
    </recommendedName>
</protein>
<evidence type="ECO:0000256" key="5">
    <source>
        <dbReference type="RuleBase" id="RU004301"/>
    </source>
</evidence>
<comment type="subcellular location">
    <subcellularLocation>
        <location evidence="1">Cytoplasm</location>
        <location evidence="1">Cytoskeleton</location>
    </subcellularLocation>
</comment>
<keyword evidence="3" id="KW-0963">Cytoplasm</keyword>
<keyword evidence="7" id="KW-1185">Reference proteome</keyword>
<evidence type="ECO:0000256" key="2">
    <source>
        <dbReference type="ARBA" id="ARBA00006084"/>
    </source>
</evidence>
<evidence type="ECO:0000313" key="7">
    <source>
        <dbReference type="Proteomes" id="UP001209878"/>
    </source>
</evidence>
<name>A0AAD9PCS7_RIDPI</name>
<comment type="caution">
    <text evidence="6">The sequence shown here is derived from an EMBL/GenBank/DDBJ whole genome shotgun (WGS) entry which is preliminary data.</text>
</comment>
<dbReference type="GO" id="GO:0034314">
    <property type="term" value="P:Arp2/3 complex-mediated actin nucleation"/>
    <property type="evidence" value="ECO:0007669"/>
    <property type="project" value="InterPro"/>
</dbReference>
<dbReference type="InterPro" id="IPR036743">
    <property type="entry name" value="ARPC5_sf"/>
</dbReference>
<evidence type="ECO:0000256" key="3">
    <source>
        <dbReference type="ARBA" id="ARBA00022490"/>
    </source>
</evidence>
<proteinExistence type="inferred from homology"/>
<dbReference type="AlphaFoldDB" id="A0AAD9PCS7"/>
<dbReference type="Pfam" id="PF04699">
    <property type="entry name" value="P16-Arc"/>
    <property type="match status" value="1"/>
</dbReference>
<dbReference type="Gene3D" id="1.25.40.190">
    <property type="entry name" value="Actin-related protein 2/3 complex subunit 5"/>
    <property type="match status" value="1"/>
</dbReference>
<organism evidence="6 7">
    <name type="scientific">Ridgeia piscesae</name>
    <name type="common">Tubeworm</name>
    <dbReference type="NCBI Taxonomy" id="27915"/>
    <lineage>
        <taxon>Eukaryota</taxon>
        <taxon>Metazoa</taxon>
        <taxon>Spiralia</taxon>
        <taxon>Lophotrochozoa</taxon>
        <taxon>Annelida</taxon>
        <taxon>Polychaeta</taxon>
        <taxon>Sedentaria</taxon>
        <taxon>Canalipalpata</taxon>
        <taxon>Sabellida</taxon>
        <taxon>Siboglinidae</taxon>
        <taxon>Ridgeia</taxon>
    </lineage>
</organism>
<dbReference type="InterPro" id="IPR006789">
    <property type="entry name" value="ARPC5"/>
</dbReference>
<dbReference type="PANTHER" id="PTHR12644">
    <property type="entry name" value="ARP2/3 COMPLEX 16 KD SUBUNIT P16-ARC"/>
    <property type="match status" value="1"/>
</dbReference>
<dbReference type="PIRSF" id="PIRSF039096">
    <property type="entry name" value="p16-ARC"/>
    <property type="match status" value="1"/>
</dbReference>
<dbReference type="Proteomes" id="UP001209878">
    <property type="component" value="Unassembled WGS sequence"/>
</dbReference>
<comment type="similarity">
    <text evidence="2 5">Belongs to the ARPC5 family.</text>
</comment>
<dbReference type="FunFam" id="1.25.40.190:FF:000004">
    <property type="entry name" value="Actin-related protein 2/3 complex subunit 5"/>
    <property type="match status" value="1"/>
</dbReference>
<dbReference type="GO" id="GO:0005885">
    <property type="term" value="C:Arp2/3 protein complex"/>
    <property type="evidence" value="ECO:0007669"/>
    <property type="project" value="InterPro"/>
</dbReference>
<evidence type="ECO:0000256" key="1">
    <source>
        <dbReference type="ARBA" id="ARBA00004245"/>
    </source>
</evidence>
<comment type="function">
    <text evidence="5">Functions as component of the Arp2/3 complex which is involved in regulation of actin polymerization and together with an activating nucleation-promoting factor (NPF) mediates the formation of branched actin networks. Arp2/3 complex plays a critical role in the control of cell morphogenesis via the modulation of cell polarity development.</text>
</comment>
<dbReference type="GO" id="GO:0030833">
    <property type="term" value="P:regulation of actin filament polymerization"/>
    <property type="evidence" value="ECO:0007669"/>
    <property type="project" value="InterPro"/>
</dbReference>
<evidence type="ECO:0000313" key="6">
    <source>
        <dbReference type="EMBL" id="KAK2192313.1"/>
    </source>
</evidence>